<protein>
    <submittedName>
        <fullName evidence="1">Uncharacterized protein</fullName>
    </submittedName>
</protein>
<comment type="caution">
    <text evidence="1">The sequence shown here is derived from an EMBL/GenBank/DDBJ whole genome shotgun (WGS) entry which is preliminary data.</text>
</comment>
<accession>A0ABP4BZQ0</accession>
<dbReference type="RefSeq" id="WP_344242682.1">
    <property type="nucleotide sequence ID" value="NZ_BAAAHH010000018.1"/>
</dbReference>
<keyword evidence="2" id="KW-1185">Reference proteome</keyword>
<proteinExistence type="predicted"/>
<reference evidence="2" key="1">
    <citation type="journal article" date="2019" name="Int. J. Syst. Evol. Microbiol.">
        <title>The Global Catalogue of Microorganisms (GCM) 10K type strain sequencing project: providing services to taxonomists for standard genome sequencing and annotation.</title>
        <authorList>
            <consortium name="The Broad Institute Genomics Platform"/>
            <consortium name="The Broad Institute Genome Sequencing Center for Infectious Disease"/>
            <person name="Wu L."/>
            <person name="Ma J."/>
        </authorList>
    </citation>
    <scope>NUCLEOTIDE SEQUENCE [LARGE SCALE GENOMIC DNA]</scope>
    <source>
        <strain evidence="2">JCM 10696</strain>
    </source>
</reference>
<evidence type="ECO:0000313" key="2">
    <source>
        <dbReference type="Proteomes" id="UP001500665"/>
    </source>
</evidence>
<gene>
    <name evidence="1" type="ORF">GCM10009550_43000</name>
</gene>
<name>A0ABP4BZQ0_9ACTN</name>
<dbReference type="Proteomes" id="UP001500665">
    <property type="component" value="Unassembled WGS sequence"/>
</dbReference>
<sequence>MDDADYLEFAAASVRHFAQRMTDDPEPGWELCHAAVRAWLEVLKSRWPEPGDIGRVDALIEQVDKCVDSRELYRSQETLKFLYLRWRDGAPRVTEADVRAIEEIVRPLYGRPAWKVGLGVGSFFTMDFGAPVSSPKRGGETVEHGEWHLWVAMAAWRLKTDTHVVAASGYSRVFLQRALQTLHGQSLDHVTIAAPGLEATLQFGALRLRLFPRFPEDRDGTGDWMLWTPGGRVLLPPHTEPYVTSADSSHRRWPCYGGTSARNRLAQWETAMSLPPLGE</sequence>
<evidence type="ECO:0000313" key="1">
    <source>
        <dbReference type="EMBL" id="GAA0956713.1"/>
    </source>
</evidence>
<organism evidence="1 2">
    <name type="scientific">Actinocorallia libanotica</name>
    <dbReference type="NCBI Taxonomy" id="46162"/>
    <lineage>
        <taxon>Bacteria</taxon>
        <taxon>Bacillati</taxon>
        <taxon>Actinomycetota</taxon>
        <taxon>Actinomycetes</taxon>
        <taxon>Streptosporangiales</taxon>
        <taxon>Thermomonosporaceae</taxon>
        <taxon>Actinocorallia</taxon>
    </lineage>
</organism>
<dbReference type="EMBL" id="BAAAHH010000018">
    <property type="protein sequence ID" value="GAA0956713.1"/>
    <property type="molecule type" value="Genomic_DNA"/>
</dbReference>